<organism evidence="4 5">
    <name type="scientific">Glomus cerebriforme</name>
    <dbReference type="NCBI Taxonomy" id="658196"/>
    <lineage>
        <taxon>Eukaryota</taxon>
        <taxon>Fungi</taxon>
        <taxon>Fungi incertae sedis</taxon>
        <taxon>Mucoromycota</taxon>
        <taxon>Glomeromycotina</taxon>
        <taxon>Glomeromycetes</taxon>
        <taxon>Glomerales</taxon>
        <taxon>Glomeraceae</taxon>
        <taxon>Glomus</taxon>
    </lineage>
</organism>
<dbReference type="PROSITE" id="PS50011">
    <property type="entry name" value="PROTEIN_KINASE_DOM"/>
    <property type="match status" value="1"/>
</dbReference>
<proteinExistence type="predicted"/>
<evidence type="ECO:0000313" key="5">
    <source>
        <dbReference type="Proteomes" id="UP000265703"/>
    </source>
</evidence>
<protein>
    <submittedName>
        <fullName evidence="4">Kinase-like domain-containing protein</fullName>
    </submittedName>
</protein>
<reference evidence="4 5" key="1">
    <citation type="submission" date="2018-06" db="EMBL/GenBank/DDBJ databases">
        <title>Comparative genomics reveals the genomic features of Rhizophagus irregularis, R. cerebriforme, R. diaphanum and Gigaspora rosea, and their symbiotic lifestyle signature.</title>
        <authorList>
            <person name="Morin E."/>
            <person name="San Clemente H."/>
            <person name="Chen E.C.H."/>
            <person name="De La Providencia I."/>
            <person name="Hainaut M."/>
            <person name="Kuo A."/>
            <person name="Kohler A."/>
            <person name="Murat C."/>
            <person name="Tang N."/>
            <person name="Roy S."/>
            <person name="Loubradou J."/>
            <person name="Henrissat B."/>
            <person name="Grigoriev I.V."/>
            <person name="Corradi N."/>
            <person name="Roux C."/>
            <person name="Martin F.M."/>
        </authorList>
    </citation>
    <scope>NUCLEOTIDE SEQUENCE [LARGE SCALE GENOMIC DNA]</scope>
    <source>
        <strain evidence="4 5">DAOM 227022</strain>
    </source>
</reference>
<evidence type="ECO:0000256" key="1">
    <source>
        <dbReference type="ARBA" id="ARBA00022741"/>
    </source>
</evidence>
<dbReference type="Gene3D" id="1.25.40.10">
    <property type="entry name" value="Tetratricopeptide repeat domain"/>
    <property type="match status" value="1"/>
</dbReference>
<dbReference type="InterPro" id="IPR000719">
    <property type="entry name" value="Prot_kinase_dom"/>
</dbReference>
<dbReference type="Proteomes" id="UP000265703">
    <property type="component" value="Unassembled WGS sequence"/>
</dbReference>
<feature type="domain" description="Protein kinase" evidence="3">
    <location>
        <begin position="69"/>
        <end position="307"/>
    </location>
</feature>
<dbReference type="Pfam" id="PF07714">
    <property type="entry name" value="PK_Tyr_Ser-Thr"/>
    <property type="match status" value="1"/>
</dbReference>
<gene>
    <name evidence="4" type="ORF">C1645_128427</name>
</gene>
<dbReference type="Gene3D" id="1.10.510.10">
    <property type="entry name" value="Transferase(Phosphotransferase) domain 1"/>
    <property type="match status" value="2"/>
</dbReference>
<dbReference type="InterPro" id="IPR006597">
    <property type="entry name" value="Sel1-like"/>
</dbReference>
<dbReference type="Pfam" id="PF08238">
    <property type="entry name" value="Sel1"/>
    <property type="match status" value="2"/>
</dbReference>
<dbReference type="SUPFAM" id="SSF56112">
    <property type="entry name" value="Protein kinase-like (PK-like)"/>
    <property type="match status" value="1"/>
</dbReference>
<name>A0A397T1J6_9GLOM</name>
<keyword evidence="1" id="KW-0547">Nucleotide-binding</keyword>
<evidence type="ECO:0000256" key="2">
    <source>
        <dbReference type="ARBA" id="ARBA00022840"/>
    </source>
</evidence>
<dbReference type="GO" id="GO:0097527">
    <property type="term" value="P:necroptotic signaling pathway"/>
    <property type="evidence" value="ECO:0007669"/>
    <property type="project" value="TreeGrafter"/>
</dbReference>
<dbReference type="GO" id="GO:0005524">
    <property type="term" value="F:ATP binding"/>
    <property type="evidence" value="ECO:0007669"/>
    <property type="project" value="UniProtKB-KW"/>
</dbReference>
<dbReference type="InterPro" id="IPR051681">
    <property type="entry name" value="Ser/Thr_Kinases-Pseudokinases"/>
</dbReference>
<keyword evidence="4" id="KW-0808">Transferase</keyword>
<evidence type="ECO:0000259" key="3">
    <source>
        <dbReference type="PROSITE" id="PS50011"/>
    </source>
</evidence>
<evidence type="ECO:0000313" key="4">
    <source>
        <dbReference type="EMBL" id="RIA91209.1"/>
    </source>
</evidence>
<dbReference type="AlphaFoldDB" id="A0A397T1J6"/>
<comment type="caution">
    <text evidence="4">The sequence shown here is derived from an EMBL/GenBank/DDBJ whole genome shotgun (WGS) entry which is preliminary data.</text>
</comment>
<keyword evidence="5" id="KW-1185">Reference proteome</keyword>
<keyword evidence="2" id="KW-0067">ATP-binding</keyword>
<dbReference type="InterPro" id="IPR011009">
    <property type="entry name" value="Kinase-like_dom_sf"/>
</dbReference>
<dbReference type="PANTHER" id="PTHR44329:SF298">
    <property type="entry name" value="MIXED LINEAGE KINASE DOMAIN-LIKE PROTEIN"/>
    <property type="match status" value="1"/>
</dbReference>
<dbReference type="SMART" id="SM00671">
    <property type="entry name" value="SEL1"/>
    <property type="match status" value="2"/>
</dbReference>
<dbReference type="GO" id="GO:0004672">
    <property type="term" value="F:protein kinase activity"/>
    <property type="evidence" value="ECO:0007669"/>
    <property type="project" value="InterPro"/>
</dbReference>
<keyword evidence="4" id="KW-0418">Kinase</keyword>
<dbReference type="OrthoDB" id="2314769at2759"/>
<accession>A0A397T1J6</accession>
<sequence>MDDLDEYLNEIEGGITDVNKNVASLVTQLNVMNNTMELLVAEQQKNNNMGIQDKIDNLFQEERLKLIDYEFADEMRGNKIGKWTYKKYGEQVAFKAVAEEKDEVDYKNSVKNQVTILKKLKDCDSILKFYGLTCDGEKWYLVTEWAELGNLREYYNKYEFDVKKKLRFAVDIARGLNFLRAIEIANFKSSRSFAQETRKQNATQEAVRYLAPEMLGSQRTVKYNTRCEVYSFGILLWEIAEQKTPYEKYNDILQITELVVKKKYREPFSLGSGLPPKYQKIAKEAVEHDASYRPELAKIFITLQELYKNYGMPPASPLGRTLSQSHPRADSIDNLALTPQDEQECIIHVPDFSPFNYMTVDEASKQHKVKDGNLEMAYKCFDAYANLGDLKAKYFKAYYISHNYAETHLQQEERDKIAAKLFKEVADSSDDYPESQLRYGNCLYKGQGVPMNIEEAVKYFVKSAENGQVIGMYNAASLYYTGGIIKQDKKLGENYMKLAAYKRHQPAIDFCKKHNIHL</sequence>
<dbReference type="EMBL" id="QKYT01000159">
    <property type="protein sequence ID" value="RIA91209.1"/>
    <property type="molecule type" value="Genomic_DNA"/>
</dbReference>
<dbReference type="InterPro" id="IPR001245">
    <property type="entry name" value="Ser-Thr/Tyr_kinase_cat_dom"/>
</dbReference>
<dbReference type="SUPFAM" id="SSF81901">
    <property type="entry name" value="HCP-like"/>
    <property type="match status" value="1"/>
</dbReference>
<dbReference type="InterPro" id="IPR011990">
    <property type="entry name" value="TPR-like_helical_dom_sf"/>
</dbReference>
<dbReference type="PANTHER" id="PTHR44329">
    <property type="entry name" value="SERINE/THREONINE-PROTEIN KINASE TNNI3K-RELATED"/>
    <property type="match status" value="1"/>
</dbReference>